<keyword evidence="2" id="KW-1185">Reference proteome</keyword>
<name>A0ABQ9GZB5_9NEOP</name>
<evidence type="ECO:0000313" key="1">
    <source>
        <dbReference type="EMBL" id="KAJ8877361.1"/>
    </source>
</evidence>
<dbReference type="Proteomes" id="UP001159363">
    <property type="component" value="Chromosome 7"/>
</dbReference>
<evidence type="ECO:0000313" key="2">
    <source>
        <dbReference type="Proteomes" id="UP001159363"/>
    </source>
</evidence>
<comment type="caution">
    <text evidence="1">The sequence shown here is derived from an EMBL/GenBank/DDBJ whole genome shotgun (WGS) entry which is preliminary data.</text>
</comment>
<dbReference type="EMBL" id="JARBHB010000008">
    <property type="protein sequence ID" value="KAJ8877361.1"/>
    <property type="molecule type" value="Genomic_DNA"/>
</dbReference>
<organism evidence="1 2">
    <name type="scientific">Dryococelus australis</name>
    <dbReference type="NCBI Taxonomy" id="614101"/>
    <lineage>
        <taxon>Eukaryota</taxon>
        <taxon>Metazoa</taxon>
        <taxon>Ecdysozoa</taxon>
        <taxon>Arthropoda</taxon>
        <taxon>Hexapoda</taxon>
        <taxon>Insecta</taxon>
        <taxon>Pterygota</taxon>
        <taxon>Neoptera</taxon>
        <taxon>Polyneoptera</taxon>
        <taxon>Phasmatodea</taxon>
        <taxon>Verophasmatodea</taxon>
        <taxon>Anareolatae</taxon>
        <taxon>Phasmatidae</taxon>
        <taxon>Eurycanthinae</taxon>
        <taxon>Dryococelus</taxon>
    </lineage>
</organism>
<sequence length="229" mass="25171">MVQQFPVSTLEAISDRVSNHDGSTGSLECKGHRQLPLSINDVGGKSVIYIAKPIRPHAAKVAARSVVEDSLNPIRRYHSVGFLREAASMLQRCHPSFARQNELMLNRTTVAARLARSPPTKANRVQSPAGSPDFRKWKSCRTMPLVSGFSRGSPISPAPPILRRSIFASITLIGSQDLACVFLIHCNYGPQLRVQRKTTLCLCKNSVLVKASGREVGPFKEATPVFQRQ</sequence>
<reference evidence="1 2" key="1">
    <citation type="submission" date="2023-02" db="EMBL/GenBank/DDBJ databases">
        <title>LHISI_Scaffold_Assembly.</title>
        <authorList>
            <person name="Stuart O.P."/>
            <person name="Cleave R."/>
            <person name="Magrath M.J.L."/>
            <person name="Mikheyev A.S."/>
        </authorList>
    </citation>
    <scope>NUCLEOTIDE SEQUENCE [LARGE SCALE GENOMIC DNA]</scope>
    <source>
        <strain evidence="1">Daus_M_001</strain>
        <tissue evidence="1">Leg muscle</tissue>
    </source>
</reference>
<proteinExistence type="predicted"/>
<accession>A0ABQ9GZB5</accession>
<protein>
    <submittedName>
        <fullName evidence="1">Uncharacterized protein</fullName>
    </submittedName>
</protein>
<gene>
    <name evidence="1" type="ORF">PR048_021815</name>
</gene>